<sequence length="55" mass="6022">YQFVLSNINTPDIQMPDVQSLVVQGSSIKLTELEKKITKGILQAAINGEVKARPP</sequence>
<feature type="non-terminal residue" evidence="1">
    <location>
        <position position="1"/>
    </location>
</feature>
<accession>A0A9N9ENG3</accession>
<evidence type="ECO:0000313" key="1">
    <source>
        <dbReference type="EMBL" id="CAG8686452.1"/>
    </source>
</evidence>
<dbReference type="AlphaFoldDB" id="A0A9N9ENG3"/>
<name>A0A9N9ENG3_9GLOM</name>
<dbReference type="Proteomes" id="UP000789831">
    <property type="component" value="Unassembled WGS sequence"/>
</dbReference>
<reference evidence="1" key="1">
    <citation type="submission" date="2021-06" db="EMBL/GenBank/DDBJ databases">
        <authorList>
            <person name="Kallberg Y."/>
            <person name="Tangrot J."/>
            <person name="Rosling A."/>
        </authorList>
    </citation>
    <scope>NUCLEOTIDE SEQUENCE</scope>
    <source>
        <strain evidence="1">MT106</strain>
    </source>
</reference>
<feature type="non-terminal residue" evidence="1">
    <location>
        <position position="55"/>
    </location>
</feature>
<organism evidence="1 2">
    <name type="scientific">Ambispora gerdemannii</name>
    <dbReference type="NCBI Taxonomy" id="144530"/>
    <lineage>
        <taxon>Eukaryota</taxon>
        <taxon>Fungi</taxon>
        <taxon>Fungi incertae sedis</taxon>
        <taxon>Mucoromycota</taxon>
        <taxon>Glomeromycotina</taxon>
        <taxon>Glomeromycetes</taxon>
        <taxon>Archaeosporales</taxon>
        <taxon>Ambisporaceae</taxon>
        <taxon>Ambispora</taxon>
    </lineage>
</organism>
<evidence type="ECO:0000313" key="2">
    <source>
        <dbReference type="Proteomes" id="UP000789831"/>
    </source>
</evidence>
<gene>
    <name evidence="1" type="ORF">AGERDE_LOCUS12911</name>
</gene>
<protein>
    <submittedName>
        <fullName evidence="1">8961_t:CDS:1</fullName>
    </submittedName>
</protein>
<proteinExistence type="predicted"/>
<dbReference type="EMBL" id="CAJVPL010012306">
    <property type="protein sequence ID" value="CAG8686452.1"/>
    <property type="molecule type" value="Genomic_DNA"/>
</dbReference>
<comment type="caution">
    <text evidence="1">The sequence shown here is derived from an EMBL/GenBank/DDBJ whole genome shotgun (WGS) entry which is preliminary data.</text>
</comment>
<keyword evidence="2" id="KW-1185">Reference proteome</keyword>